<dbReference type="PANTHER" id="PTHR30469:SF18">
    <property type="entry name" value="RESISTANCE-NODULATION-CELL DIVISION (RND) EFFLUX MEMBRANE FUSION PROTEIN-RELATED"/>
    <property type="match status" value="1"/>
</dbReference>
<dbReference type="Proteomes" id="UP000051276">
    <property type="component" value="Unassembled WGS sequence"/>
</dbReference>
<dbReference type="Pfam" id="PF25917">
    <property type="entry name" value="BSH_RND"/>
    <property type="match status" value="1"/>
</dbReference>
<evidence type="ECO:0000259" key="4">
    <source>
        <dbReference type="Pfam" id="PF25876"/>
    </source>
</evidence>
<feature type="domain" description="Multidrug resistance protein MdtA-like alpha-helical hairpin" evidence="4">
    <location>
        <begin position="92"/>
        <end position="161"/>
    </location>
</feature>
<reference evidence="8 9" key="1">
    <citation type="submission" date="2015-11" db="EMBL/GenBank/DDBJ databases">
        <title>The genome of Candidatus Endoriftia persephone in Ridgeia piscesae and population structure of the North Eastern Pacific vestimentiferan symbionts.</title>
        <authorList>
            <person name="Perez M."/>
            <person name="Juniper K.S."/>
        </authorList>
    </citation>
    <scope>NUCLEOTIDE SEQUENCE [LARGE SCALE GENOMIC DNA]</scope>
    <source>
        <strain evidence="7">Ind10</strain>
        <strain evidence="6">Ind11</strain>
    </source>
</reference>
<dbReference type="RefSeq" id="WP_057957231.1">
    <property type="nucleotide sequence ID" value="NZ_KQ557022.1"/>
</dbReference>
<dbReference type="Gene3D" id="2.40.30.170">
    <property type="match status" value="1"/>
</dbReference>
<dbReference type="Proteomes" id="UP000051634">
    <property type="component" value="Unassembled WGS sequence"/>
</dbReference>
<accession>A0A0T5Z0Z4</accession>
<evidence type="ECO:0000256" key="2">
    <source>
        <dbReference type="SAM" id="Coils"/>
    </source>
</evidence>
<dbReference type="AlphaFoldDB" id="A0A0T5Z0Z4"/>
<feature type="domain" description="Multidrug resistance protein MdtA-like barrel-sandwich hybrid" evidence="5">
    <location>
        <begin position="52"/>
        <end position="188"/>
    </location>
</feature>
<dbReference type="STRING" id="54398.Ga0074115_13324"/>
<dbReference type="Pfam" id="PF25876">
    <property type="entry name" value="HH_MFP_RND"/>
    <property type="match status" value="1"/>
</dbReference>
<comment type="similarity">
    <text evidence="1">Belongs to the membrane fusion protein (MFP) (TC 8.A.1) family.</text>
</comment>
<keyword evidence="2" id="KW-0175">Coiled coil</keyword>
<dbReference type="Gene3D" id="1.10.287.470">
    <property type="entry name" value="Helix hairpin bin"/>
    <property type="match status" value="1"/>
</dbReference>
<dbReference type="SUPFAM" id="SSF111369">
    <property type="entry name" value="HlyD-like secretion proteins"/>
    <property type="match status" value="1"/>
</dbReference>
<dbReference type="EMBL" id="LDXT01000064">
    <property type="protein sequence ID" value="KRT56174.1"/>
    <property type="molecule type" value="Genomic_DNA"/>
</dbReference>
<keyword evidence="9" id="KW-1185">Reference proteome</keyword>
<dbReference type="Gene3D" id="2.40.50.100">
    <property type="match status" value="1"/>
</dbReference>
<comment type="caution">
    <text evidence="6">The sequence shown here is derived from an EMBL/GenBank/DDBJ whole genome shotgun (WGS) entry which is preliminary data.</text>
</comment>
<dbReference type="EMBL" id="LMXI01000684">
    <property type="protein sequence ID" value="KRT56698.1"/>
    <property type="molecule type" value="Genomic_DNA"/>
</dbReference>
<evidence type="ECO:0000313" key="6">
    <source>
        <dbReference type="EMBL" id="KRT56174.1"/>
    </source>
</evidence>
<dbReference type="GO" id="GO:0015562">
    <property type="term" value="F:efflux transmembrane transporter activity"/>
    <property type="evidence" value="ECO:0007669"/>
    <property type="project" value="TreeGrafter"/>
</dbReference>
<sequence>MYAKFMVWLLPALLIISGVSGVSAAELPSEPAIYREIPREFRLDGTVEAINRTTVSAQTQGVVEQILVDVDDFVEKGMLIVLLNDTQHQAKLKQAQAELKEAVARLQEAQDEFKRVKGLHEKKLVSQSQMDKATAALKSAKARREAASAGLDQAREQLEYTRVKAPYSGIVTHRHVEVGEIAQAGQQLMRGISLDELRVIVDVPQSLIPTIRKFGKAWVEQPEGGFVAATRLTIFPFAHHGSNTFKVRVDLPEGVKGLFPGMFVKTSFLTGSKRELVVPAMAVVYRSEVTALYVIDADGRVGFRHVRVGHYTEDGMQAVLAGLSEGERVALDPVAAGALLKQQRAEAAND</sequence>
<dbReference type="InterPro" id="IPR058625">
    <property type="entry name" value="MdtA-like_BSH"/>
</dbReference>
<proteinExistence type="inferred from homology"/>
<protein>
    <submittedName>
        <fullName evidence="6">RND family efflux transporter, MFP subunit</fullName>
    </submittedName>
</protein>
<gene>
    <name evidence="6" type="ORF">Ga0074115_13324</name>
    <name evidence="7" type="ORF">Ga0076813_10102</name>
</gene>
<keyword evidence="3" id="KW-0732">Signal</keyword>
<dbReference type="OrthoDB" id="5730196at2"/>
<name>A0A0T5Z0Z4_9GAMM</name>
<evidence type="ECO:0000313" key="9">
    <source>
        <dbReference type="Proteomes" id="UP000051634"/>
    </source>
</evidence>
<evidence type="ECO:0000313" key="7">
    <source>
        <dbReference type="EMBL" id="KRT56698.1"/>
    </source>
</evidence>
<feature type="coiled-coil region" evidence="2">
    <location>
        <begin position="85"/>
        <end position="157"/>
    </location>
</feature>
<feature type="signal peptide" evidence="3">
    <location>
        <begin position="1"/>
        <end position="24"/>
    </location>
</feature>
<dbReference type="Gene3D" id="2.40.420.20">
    <property type="match status" value="1"/>
</dbReference>
<organism evidence="6 9">
    <name type="scientific">endosymbiont of Ridgeia piscesae</name>
    <dbReference type="NCBI Taxonomy" id="54398"/>
    <lineage>
        <taxon>Bacteria</taxon>
        <taxon>Pseudomonadati</taxon>
        <taxon>Pseudomonadota</taxon>
        <taxon>Gammaproteobacteria</taxon>
        <taxon>sulfur-oxidizing symbionts</taxon>
    </lineage>
</organism>
<feature type="chain" id="PRO_5007432477" evidence="3">
    <location>
        <begin position="25"/>
        <end position="350"/>
    </location>
</feature>
<dbReference type="NCBIfam" id="TIGR01730">
    <property type="entry name" value="RND_mfp"/>
    <property type="match status" value="1"/>
</dbReference>
<evidence type="ECO:0000256" key="1">
    <source>
        <dbReference type="ARBA" id="ARBA00009477"/>
    </source>
</evidence>
<dbReference type="PANTHER" id="PTHR30469">
    <property type="entry name" value="MULTIDRUG RESISTANCE PROTEIN MDTA"/>
    <property type="match status" value="1"/>
</dbReference>
<evidence type="ECO:0000313" key="8">
    <source>
        <dbReference type="Proteomes" id="UP000051276"/>
    </source>
</evidence>
<dbReference type="GO" id="GO:1990281">
    <property type="term" value="C:efflux pump complex"/>
    <property type="evidence" value="ECO:0007669"/>
    <property type="project" value="TreeGrafter"/>
</dbReference>
<dbReference type="InterPro" id="IPR006143">
    <property type="entry name" value="RND_pump_MFP"/>
</dbReference>
<dbReference type="InterPro" id="IPR058624">
    <property type="entry name" value="MdtA-like_HH"/>
</dbReference>
<evidence type="ECO:0000259" key="5">
    <source>
        <dbReference type="Pfam" id="PF25917"/>
    </source>
</evidence>
<evidence type="ECO:0000256" key="3">
    <source>
        <dbReference type="SAM" id="SignalP"/>
    </source>
</evidence>